<evidence type="ECO:0000313" key="3">
    <source>
        <dbReference type="Proteomes" id="UP000018291"/>
    </source>
</evidence>
<proteinExistence type="predicted"/>
<feature type="region of interest" description="Disordered" evidence="1">
    <location>
        <begin position="60"/>
        <end position="97"/>
    </location>
</feature>
<dbReference type="Proteomes" id="UP000018291">
    <property type="component" value="Unassembled WGS sequence"/>
</dbReference>
<comment type="caution">
    <text evidence="2">The sequence shown here is derived from an EMBL/GenBank/DDBJ whole genome shotgun (WGS) entry which is preliminary data.</text>
</comment>
<sequence length="97" mass="9885">MWSVAGVPGGPSPQWSPGLMAGGSARRHGVTAQSRGAAMEPGLMAGGSAQAMTMKDGDDVAAMEPRPDVRGKADLHPTAPPYETWPQWSPGLMAGGS</sequence>
<dbReference type="EMBL" id="CANL01000001">
    <property type="protein sequence ID" value="CCM62060.1"/>
    <property type="molecule type" value="Genomic_DNA"/>
</dbReference>
<gene>
    <name evidence="2" type="ORF">BN381_10291</name>
</gene>
<organism evidence="2 3">
    <name type="scientific">Candidatus Neomicrothrix parvicella RN1</name>
    <dbReference type="NCBI Taxonomy" id="1229780"/>
    <lineage>
        <taxon>Bacteria</taxon>
        <taxon>Bacillati</taxon>
        <taxon>Actinomycetota</taxon>
        <taxon>Acidimicrobiia</taxon>
        <taxon>Acidimicrobiales</taxon>
        <taxon>Microthrixaceae</taxon>
        <taxon>Candidatus Neomicrothrix</taxon>
    </lineage>
</organism>
<dbReference type="HOGENOM" id="CLU_2341552_0_0_11"/>
<protein>
    <submittedName>
        <fullName evidence="2">Uncharacterized protein</fullName>
    </submittedName>
</protein>
<accession>R4YW24</accession>
<feature type="compositionally biased region" description="Basic and acidic residues" evidence="1">
    <location>
        <begin position="65"/>
        <end position="75"/>
    </location>
</feature>
<keyword evidence="3" id="KW-1185">Reference proteome</keyword>
<name>R4YW24_9ACTN</name>
<evidence type="ECO:0000313" key="2">
    <source>
        <dbReference type="EMBL" id="CCM62060.1"/>
    </source>
</evidence>
<reference evidence="2 3" key="1">
    <citation type="journal article" date="2013" name="ISME J.">
        <title>Metabolic model for the filamentous 'Candidatus Microthrix parvicella' based on genomic and metagenomic analyses.</title>
        <authorList>
            <person name="Jon McIlroy S."/>
            <person name="Kristiansen R."/>
            <person name="Albertsen M."/>
            <person name="Michael Karst S."/>
            <person name="Rossetti S."/>
            <person name="Lund Nielsen J."/>
            <person name="Tandoi V."/>
            <person name="James Seviour R."/>
            <person name="Nielsen P.H."/>
        </authorList>
    </citation>
    <scope>NUCLEOTIDE SEQUENCE [LARGE SCALE GENOMIC DNA]</scope>
    <source>
        <strain evidence="2 3">RN1</strain>
    </source>
</reference>
<feature type="region of interest" description="Disordered" evidence="1">
    <location>
        <begin position="1"/>
        <end position="42"/>
    </location>
</feature>
<evidence type="ECO:0000256" key="1">
    <source>
        <dbReference type="SAM" id="MobiDB-lite"/>
    </source>
</evidence>
<dbReference type="AlphaFoldDB" id="R4YW24"/>